<proteinExistence type="predicted"/>
<evidence type="ECO:0000313" key="3">
    <source>
        <dbReference type="Proteomes" id="UP000005824"/>
    </source>
</evidence>
<gene>
    <name evidence="2" type="ORF">CfE428DRAFT_6234</name>
</gene>
<dbReference type="InParanoid" id="B4DBE3"/>
<name>B4DBE3_9BACT</name>
<reference evidence="2 3" key="1">
    <citation type="journal article" date="2011" name="J. Bacteriol.">
        <title>Genome sequence of Chthoniobacter flavus Ellin428, an aerobic heterotrophic soil bacterium.</title>
        <authorList>
            <person name="Kant R."/>
            <person name="van Passel M.W."/>
            <person name="Palva A."/>
            <person name="Lucas S."/>
            <person name="Lapidus A."/>
            <person name="Glavina Del Rio T."/>
            <person name="Dalin E."/>
            <person name="Tice H."/>
            <person name="Bruce D."/>
            <person name="Goodwin L."/>
            <person name="Pitluck S."/>
            <person name="Larimer F.W."/>
            <person name="Land M.L."/>
            <person name="Hauser L."/>
            <person name="Sangwan P."/>
            <person name="de Vos W.M."/>
            <person name="Janssen P.H."/>
            <person name="Smidt H."/>
        </authorList>
    </citation>
    <scope>NUCLEOTIDE SEQUENCE [LARGE SCALE GENOMIC DNA]</scope>
    <source>
        <strain evidence="2 3">Ellin428</strain>
    </source>
</reference>
<accession>B4DBE3</accession>
<dbReference type="eggNOG" id="ENOG502ZBV3">
    <property type="taxonomic scope" value="Bacteria"/>
</dbReference>
<organism evidence="2 3">
    <name type="scientific">Chthoniobacter flavus Ellin428</name>
    <dbReference type="NCBI Taxonomy" id="497964"/>
    <lineage>
        <taxon>Bacteria</taxon>
        <taxon>Pseudomonadati</taxon>
        <taxon>Verrucomicrobiota</taxon>
        <taxon>Spartobacteria</taxon>
        <taxon>Chthoniobacterales</taxon>
        <taxon>Chthoniobacteraceae</taxon>
        <taxon>Chthoniobacter</taxon>
    </lineage>
</organism>
<protein>
    <submittedName>
        <fullName evidence="2">Uncharacterized protein</fullName>
    </submittedName>
</protein>
<dbReference type="Proteomes" id="UP000005824">
    <property type="component" value="Unassembled WGS sequence"/>
</dbReference>
<evidence type="ECO:0000313" key="2">
    <source>
        <dbReference type="EMBL" id="EDY16233.1"/>
    </source>
</evidence>
<dbReference type="AlphaFoldDB" id="B4DBE3"/>
<evidence type="ECO:0000256" key="1">
    <source>
        <dbReference type="SAM" id="SignalP"/>
    </source>
</evidence>
<keyword evidence="3" id="KW-1185">Reference proteome</keyword>
<feature type="chain" id="PRO_5002803096" evidence="1">
    <location>
        <begin position="19"/>
        <end position="254"/>
    </location>
</feature>
<comment type="caution">
    <text evidence="2">The sequence shown here is derived from an EMBL/GenBank/DDBJ whole genome shotgun (WGS) entry which is preliminary data.</text>
</comment>
<feature type="signal peptide" evidence="1">
    <location>
        <begin position="1"/>
        <end position="18"/>
    </location>
</feature>
<keyword evidence="1" id="KW-0732">Signal</keyword>
<sequence>MRLLCALVFLVTVSVASALTPRELDVIGRRVWQNECGGTREGLTSWNSGENFASLGIGHFIWYPKGVNGPFEESFPLLIKFFNANGVKVPAWIKPDDDCPWSTRAEFLAAAKSEKMTELRDFLASTIQMQARFLVQRTEMALPKMLAAAPASQRVKIKANYERVAATTRGQFALIDYVNFKGEGTKDTERYAGEGWGLLQVLANMGESEGASPAALFARSAEEVLTRRVHNAPPERHEERWLNGWKNRVRAYVQ</sequence>
<dbReference type="EMBL" id="ABVL01000037">
    <property type="protein sequence ID" value="EDY16233.1"/>
    <property type="molecule type" value="Genomic_DNA"/>
</dbReference>
<dbReference type="STRING" id="497964.CfE428DRAFT_6234"/>